<protein>
    <recommendedName>
        <fullName evidence="8">Ig-like domain-containing protein</fullName>
    </recommendedName>
</protein>
<evidence type="ECO:0000259" key="8">
    <source>
        <dbReference type="PROSITE" id="PS50835"/>
    </source>
</evidence>
<dbReference type="SMART" id="SM00409">
    <property type="entry name" value="IG"/>
    <property type="match status" value="1"/>
</dbReference>
<keyword evidence="7" id="KW-0325">Glycoprotein</keyword>
<dbReference type="Proteomes" id="UP000472272">
    <property type="component" value="Chromosome 13"/>
</dbReference>
<dbReference type="InterPro" id="IPR036179">
    <property type="entry name" value="Ig-like_dom_sf"/>
</dbReference>
<organism evidence="9 10">
    <name type="scientific">Podarcis muralis</name>
    <name type="common">Wall lizard</name>
    <name type="synonym">Lacerta muralis</name>
    <dbReference type="NCBI Taxonomy" id="64176"/>
    <lineage>
        <taxon>Eukaryota</taxon>
        <taxon>Metazoa</taxon>
        <taxon>Chordata</taxon>
        <taxon>Craniata</taxon>
        <taxon>Vertebrata</taxon>
        <taxon>Euteleostomi</taxon>
        <taxon>Lepidosauria</taxon>
        <taxon>Squamata</taxon>
        <taxon>Bifurcata</taxon>
        <taxon>Unidentata</taxon>
        <taxon>Episquamata</taxon>
        <taxon>Laterata</taxon>
        <taxon>Lacertibaenia</taxon>
        <taxon>Lacertidae</taxon>
        <taxon>Podarcis</taxon>
    </lineage>
</organism>
<dbReference type="Ensembl" id="ENSPMRT00000022951.1">
    <property type="protein sequence ID" value="ENSPMRP00000021629.1"/>
    <property type="gene ID" value="ENSPMRG00000014037.1"/>
</dbReference>
<reference evidence="9" key="3">
    <citation type="submission" date="2025-09" db="UniProtKB">
        <authorList>
            <consortium name="Ensembl"/>
        </authorList>
    </citation>
    <scope>IDENTIFICATION</scope>
</reference>
<evidence type="ECO:0000256" key="3">
    <source>
        <dbReference type="ARBA" id="ARBA00022729"/>
    </source>
</evidence>
<keyword evidence="3" id="KW-0732">Signal</keyword>
<evidence type="ECO:0000256" key="7">
    <source>
        <dbReference type="ARBA" id="ARBA00023180"/>
    </source>
</evidence>
<dbReference type="Gene3D" id="2.60.40.10">
    <property type="entry name" value="Immunoglobulins"/>
    <property type="match status" value="1"/>
</dbReference>
<dbReference type="InterPro" id="IPR013783">
    <property type="entry name" value="Ig-like_fold"/>
</dbReference>
<feature type="domain" description="Ig-like" evidence="8">
    <location>
        <begin position="32"/>
        <end position="134"/>
    </location>
</feature>
<evidence type="ECO:0000256" key="4">
    <source>
        <dbReference type="ARBA" id="ARBA00022859"/>
    </source>
</evidence>
<dbReference type="SUPFAM" id="SSF48726">
    <property type="entry name" value="Immunoglobulin"/>
    <property type="match status" value="1"/>
</dbReference>
<keyword evidence="5" id="KW-0472">Membrane</keyword>
<evidence type="ECO:0000256" key="6">
    <source>
        <dbReference type="ARBA" id="ARBA00023157"/>
    </source>
</evidence>
<dbReference type="GeneTree" id="ENSGT00940000162998"/>
<sequence>MENWCPFKYCWTPALNRSEPWSVIRDGGSCSPTTHSPFQTYMKTSDGRKLNLSCTYSDSSQTIHWYRQQPNQTVQFIVSGYSSGVKSNSPEGVLLVAGDRKSNVFSFNKVTLEDSAVYYCALSDTVLHPGVSAV</sequence>
<evidence type="ECO:0000313" key="9">
    <source>
        <dbReference type="Ensembl" id="ENSPMRP00000021629.1"/>
    </source>
</evidence>
<dbReference type="InterPro" id="IPR007110">
    <property type="entry name" value="Ig-like_dom"/>
</dbReference>
<proteinExistence type="predicted"/>
<keyword evidence="10" id="KW-1185">Reference proteome</keyword>
<dbReference type="OMA" id="DSSQTIH"/>
<dbReference type="InterPro" id="IPR013106">
    <property type="entry name" value="Ig_V-set"/>
</dbReference>
<evidence type="ECO:0000313" key="10">
    <source>
        <dbReference type="Proteomes" id="UP000472272"/>
    </source>
</evidence>
<dbReference type="SMART" id="SM00406">
    <property type="entry name" value="IGv"/>
    <property type="match status" value="1"/>
</dbReference>
<dbReference type="InterPro" id="IPR052051">
    <property type="entry name" value="TCR_complex_component"/>
</dbReference>
<accession>A0A670JDD5</accession>
<reference evidence="9 10" key="1">
    <citation type="journal article" date="2019" name="Proc. Natl. Acad. Sci. U.S.A.">
        <title>Regulatory changes in pterin and carotenoid genes underlie balanced color polymorphisms in the wall lizard.</title>
        <authorList>
            <person name="Andrade P."/>
            <person name="Pinho C."/>
            <person name="Perez I de Lanuza G."/>
            <person name="Afonso S."/>
            <person name="Brejcha J."/>
            <person name="Rubin C.J."/>
            <person name="Wallerman O."/>
            <person name="Pereira P."/>
            <person name="Sabatino S.J."/>
            <person name="Bellati A."/>
            <person name="Pellitteri-Rosa D."/>
            <person name="Bosakova Z."/>
            <person name="Bunikis I."/>
            <person name="Carretero M.A."/>
            <person name="Feiner N."/>
            <person name="Marsik P."/>
            <person name="Pauperio F."/>
            <person name="Salvi D."/>
            <person name="Soler L."/>
            <person name="While G.M."/>
            <person name="Uller T."/>
            <person name="Font E."/>
            <person name="Andersson L."/>
            <person name="Carneiro M."/>
        </authorList>
    </citation>
    <scope>NUCLEOTIDE SEQUENCE</scope>
</reference>
<dbReference type="Pfam" id="PF07686">
    <property type="entry name" value="V-set"/>
    <property type="match status" value="1"/>
</dbReference>
<comment type="subcellular location">
    <subcellularLocation>
        <location evidence="1">Cell membrane</location>
    </subcellularLocation>
</comment>
<name>A0A670JDD5_PODMU</name>
<keyword evidence="4" id="KW-0391">Immunity</keyword>
<keyword evidence="6" id="KW-1015">Disulfide bond</keyword>
<dbReference type="GO" id="GO:0005886">
    <property type="term" value="C:plasma membrane"/>
    <property type="evidence" value="ECO:0007669"/>
    <property type="project" value="UniProtKB-SubCell"/>
</dbReference>
<evidence type="ECO:0000256" key="1">
    <source>
        <dbReference type="ARBA" id="ARBA00004236"/>
    </source>
</evidence>
<dbReference type="PANTHER" id="PTHR19433:SF111">
    <property type="entry name" value="T CELL RECEPTOR ALPHA VARIABLE 4"/>
    <property type="match status" value="1"/>
</dbReference>
<evidence type="ECO:0000256" key="5">
    <source>
        <dbReference type="ARBA" id="ARBA00023136"/>
    </source>
</evidence>
<dbReference type="AlphaFoldDB" id="A0A670JDD5"/>
<dbReference type="PROSITE" id="PS50835">
    <property type="entry name" value="IG_LIKE"/>
    <property type="match status" value="1"/>
</dbReference>
<dbReference type="PANTHER" id="PTHR19433">
    <property type="entry name" value="T-CELL RECEPTOR ALPHA CHAIN V REGION-RELATED"/>
    <property type="match status" value="1"/>
</dbReference>
<reference evidence="9" key="2">
    <citation type="submission" date="2025-08" db="UniProtKB">
        <authorList>
            <consortium name="Ensembl"/>
        </authorList>
    </citation>
    <scope>IDENTIFICATION</scope>
</reference>
<dbReference type="InterPro" id="IPR003599">
    <property type="entry name" value="Ig_sub"/>
</dbReference>
<keyword evidence="2" id="KW-1003">Cell membrane</keyword>
<dbReference type="GO" id="GO:0002376">
    <property type="term" value="P:immune system process"/>
    <property type="evidence" value="ECO:0007669"/>
    <property type="project" value="UniProtKB-KW"/>
</dbReference>
<evidence type="ECO:0000256" key="2">
    <source>
        <dbReference type="ARBA" id="ARBA00022475"/>
    </source>
</evidence>
<dbReference type="GO" id="GO:0009617">
    <property type="term" value="P:response to bacterium"/>
    <property type="evidence" value="ECO:0007669"/>
    <property type="project" value="TreeGrafter"/>
</dbReference>